<feature type="non-terminal residue" evidence="3">
    <location>
        <position position="177"/>
    </location>
</feature>
<evidence type="ECO:0000259" key="2">
    <source>
        <dbReference type="Pfam" id="PF20658"/>
    </source>
</evidence>
<dbReference type="EMBL" id="JAVRAF010000019">
    <property type="protein sequence ID" value="MDX8305426.1"/>
    <property type="molecule type" value="Genomic_DNA"/>
</dbReference>
<name>A0AAW9FQI8_9HYPH</name>
<evidence type="ECO:0000259" key="1">
    <source>
        <dbReference type="Pfam" id="PF20656"/>
    </source>
</evidence>
<dbReference type="Gene3D" id="3.20.20.360">
    <property type="entry name" value="Malate synthase, domain 3"/>
    <property type="match status" value="1"/>
</dbReference>
<dbReference type="InterPro" id="IPR046363">
    <property type="entry name" value="MS_N_TIM-barrel_dom"/>
</dbReference>
<dbReference type="SUPFAM" id="SSF51645">
    <property type="entry name" value="Malate synthase G"/>
    <property type="match status" value="1"/>
</dbReference>
<accession>A0AAW9FQI8</accession>
<dbReference type="InterPro" id="IPR048357">
    <property type="entry name" value="MSG_insertion"/>
</dbReference>
<keyword evidence="3" id="KW-0012">Acyltransferase</keyword>
<dbReference type="InterPro" id="IPR011076">
    <property type="entry name" value="Malate_synth_sf"/>
</dbReference>
<dbReference type="EC" id="2.3.3.9" evidence="3"/>
<dbReference type="GO" id="GO:0009436">
    <property type="term" value="P:glyoxylate catabolic process"/>
    <property type="evidence" value="ECO:0007669"/>
    <property type="project" value="TreeGrafter"/>
</dbReference>
<dbReference type="InterPro" id="IPR006253">
    <property type="entry name" value="Malate_synthG"/>
</dbReference>
<organism evidence="3">
    <name type="scientific">Agrobacterium rosae</name>
    <dbReference type="NCBI Taxonomy" id="1972867"/>
    <lineage>
        <taxon>Bacteria</taxon>
        <taxon>Pseudomonadati</taxon>
        <taxon>Pseudomonadota</taxon>
        <taxon>Alphaproteobacteria</taxon>
        <taxon>Hyphomicrobiales</taxon>
        <taxon>Rhizobiaceae</taxon>
        <taxon>Rhizobium/Agrobacterium group</taxon>
        <taxon>Agrobacterium</taxon>
    </lineage>
</organism>
<dbReference type="InterPro" id="IPR048356">
    <property type="entry name" value="MS_N"/>
</dbReference>
<feature type="domain" description="Malate synthase N-terminal" evidence="1">
    <location>
        <begin position="14"/>
        <end position="73"/>
    </location>
</feature>
<feature type="domain" description="Malate synthase G alpha-beta insertion" evidence="2">
    <location>
        <begin position="158"/>
        <end position="176"/>
    </location>
</feature>
<dbReference type="GO" id="GO:0000287">
    <property type="term" value="F:magnesium ion binding"/>
    <property type="evidence" value="ECO:0007669"/>
    <property type="project" value="TreeGrafter"/>
</dbReference>
<gene>
    <name evidence="3" type="ORF">RMR22_24610</name>
</gene>
<evidence type="ECO:0000313" key="3">
    <source>
        <dbReference type="EMBL" id="MDX8305426.1"/>
    </source>
</evidence>
<dbReference type="GO" id="GO:0005829">
    <property type="term" value="C:cytosol"/>
    <property type="evidence" value="ECO:0007669"/>
    <property type="project" value="TreeGrafter"/>
</dbReference>
<dbReference type="GO" id="GO:0006097">
    <property type="term" value="P:glyoxylate cycle"/>
    <property type="evidence" value="ECO:0007669"/>
    <property type="project" value="InterPro"/>
</dbReference>
<protein>
    <submittedName>
        <fullName evidence="3">Malate synthase G</fullName>
        <ecNumber evidence="3">2.3.3.9</ecNumber>
    </submittedName>
</protein>
<sequence length="177" mass="19771">MSRVEKSGLQIDEKFYQFLVEEALPETGLDADSFFAGFSEIVHELSPKNRDLLAKRDAFQEKLDAWYRENGAPVDLGQYETFLREIGYLLPEGDAFKVDTQNVDPEIALLAGPQLVVPVMNARYALNAANARWGSLYDALYGTDAISDDDGAEKGKGYNPKRGAKVIAWARDFLDRS</sequence>
<dbReference type="PANTHER" id="PTHR42739:SF1">
    <property type="entry name" value="MALATE SYNTHASE G"/>
    <property type="match status" value="1"/>
</dbReference>
<dbReference type="AlphaFoldDB" id="A0AAW9FQI8"/>
<proteinExistence type="predicted"/>
<dbReference type="Pfam" id="PF20656">
    <property type="entry name" value="MS_N"/>
    <property type="match status" value="1"/>
</dbReference>
<dbReference type="GO" id="GO:0004474">
    <property type="term" value="F:malate synthase activity"/>
    <property type="evidence" value="ECO:0007669"/>
    <property type="project" value="UniProtKB-EC"/>
</dbReference>
<keyword evidence="3" id="KW-0808">Transferase</keyword>
<dbReference type="PANTHER" id="PTHR42739">
    <property type="entry name" value="MALATE SYNTHASE G"/>
    <property type="match status" value="1"/>
</dbReference>
<comment type="caution">
    <text evidence="3">The sequence shown here is derived from an EMBL/GenBank/DDBJ whole genome shotgun (WGS) entry which is preliminary data.</text>
</comment>
<reference evidence="3" key="1">
    <citation type="journal article" date="2023" name="Phytobiomes J">
        <title>Deciphering the key players within the bacterial microbiota associated with aerial crown gall tumors on rhododendron: Insights into the gallobiome.</title>
        <authorList>
            <person name="Kuzmanovic N."/>
            <person name="Nesme J."/>
            <person name="Wolf J."/>
            <person name="Neumann-Schaal M."/>
            <person name="Petersen J."/>
            <person name="Fernandez-Gnecco G."/>
            <person name="Sproeer C."/>
            <person name="Bunk B."/>
            <person name="Overmann J."/>
            <person name="Sorensen S.J."/>
            <person name="Idczak E."/>
            <person name="Smalla K."/>
        </authorList>
    </citation>
    <scope>NUCLEOTIDE SEQUENCE</scope>
    <source>
        <strain evidence="3">Rho-11.1</strain>
    </source>
</reference>
<dbReference type="Pfam" id="PF20658">
    <property type="entry name" value="MSG_insertion"/>
    <property type="match status" value="1"/>
</dbReference>